<evidence type="ECO:0000256" key="3">
    <source>
        <dbReference type="ARBA" id="ARBA00022801"/>
    </source>
</evidence>
<dbReference type="Proteomes" id="UP001410795">
    <property type="component" value="Unassembled WGS sequence"/>
</dbReference>
<keyword evidence="8" id="KW-1185">Reference proteome</keyword>
<name>A0ABP7BNY4_9MICO</name>
<evidence type="ECO:0000256" key="4">
    <source>
        <dbReference type="ARBA" id="ARBA00022912"/>
    </source>
</evidence>
<evidence type="ECO:0000256" key="5">
    <source>
        <dbReference type="SAM" id="MobiDB-lite"/>
    </source>
</evidence>
<sequence>MARAGSSSDAPRSVRVLYVCTANRCRSPLAEHALRGTAGTLPLVVASAGLLAGGASTPAVGVATARRRGIDLAGHRSEPVRDLDLARFDLVLTMERVHSRELVASHDAARGRVFTVRQFDDWAPRHPSPPADRLGPWLDDVAVDDAGSRLFGGDADDTPDPLRGPPRAWRRLADELQAHAASLVAWLYPSPPGDPRPRSSAS</sequence>
<dbReference type="SUPFAM" id="SSF52788">
    <property type="entry name" value="Phosphotyrosine protein phosphatases I"/>
    <property type="match status" value="1"/>
</dbReference>
<dbReference type="InterPro" id="IPR036196">
    <property type="entry name" value="Ptyr_pPase_sf"/>
</dbReference>
<comment type="similarity">
    <text evidence="1">Belongs to the low molecular weight phosphotyrosine protein phosphatase family.</text>
</comment>
<keyword evidence="4" id="KW-0904">Protein phosphatase</keyword>
<evidence type="ECO:0000256" key="2">
    <source>
        <dbReference type="ARBA" id="ARBA00013064"/>
    </source>
</evidence>
<dbReference type="RefSeq" id="WP_221860089.1">
    <property type="nucleotide sequence ID" value="NZ_BAAAYV010000017.1"/>
</dbReference>
<dbReference type="InterPro" id="IPR023485">
    <property type="entry name" value="Ptyr_pPase"/>
</dbReference>
<dbReference type="SMART" id="SM00226">
    <property type="entry name" value="LMWPc"/>
    <property type="match status" value="1"/>
</dbReference>
<feature type="domain" description="Phosphotyrosine protein phosphatase I" evidence="6">
    <location>
        <begin position="14"/>
        <end position="186"/>
    </location>
</feature>
<dbReference type="InterPro" id="IPR017867">
    <property type="entry name" value="Tyr_phospatase_low_mol_wt"/>
</dbReference>
<dbReference type="Gene3D" id="3.40.50.2300">
    <property type="match status" value="1"/>
</dbReference>
<evidence type="ECO:0000313" key="7">
    <source>
        <dbReference type="EMBL" id="GAA3664686.1"/>
    </source>
</evidence>
<dbReference type="PANTHER" id="PTHR11717:SF7">
    <property type="entry name" value="LOW MOLECULAR WEIGHT PHOSPHOTYROSINE PROTEIN PHOSPHATASE"/>
    <property type="match status" value="1"/>
</dbReference>
<keyword evidence="3" id="KW-0378">Hydrolase</keyword>
<evidence type="ECO:0000256" key="1">
    <source>
        <dbReference type="ARBA" id="ARBA00011063"/>
    </source>
</evidence>
<evidence type="ECO:0000259" key="6">
    <source>
        <dbReference type="SMART" id="SM00226"/>
    </source>
</evidence>
<dbReference type="EC" id="3.1.3.48" evidence="2"/>
<reference evidence="8" key="1">
    <citation type="journal article" date="2019" name="Int. J. Syst. Evol. Microbiol.">
        <title>The Global Catalogue of Microorganisms (GCM) 10K type strain sequencing project: providing services to taxonomists for standard genome sequencing and annotation.</title>
        <authorList>
            <consortium name="The Broad Institute Genomics Platform"/>
            <consortium name="The Broad Institute Genome Sequencing Center for Infectious Disease"/>
            <person name="Wu L."/>
            <person name="Ma J."/>
        </authorList>
    </citation>
    <scope>NUCLEOTIDE SEQUENCE [LARGE SCALE GENOMIC DNA]</scope>
    <source>
        <strain evidence="8">JCM 16546</strain>
    </source>
</reference>
<accession>A0ABP7BNY4</accession>
<dbReference type="PRINTS" id="PR00719">
    <property type="entry name" value="LMWPTPASE"/>
</dbReference>
<dbReference type="PANTHER" id="PTHR11717">
    <property type="entry name" value="LOW MOLECULAR WEIGHT PROTEIN TYROSINE PHOSPHATASE"/>
    <property type="match status" value="1"/>
</dbReference>
<organism evidence="7 8">
    <name type="scientific">Microbacterium marinilacus</name>
    <dbReference type="NCBI Taxonomy" id="415209"/>
    <lineage>
        <taxon>Bacteria</taxon>
        <taxon>Bacillati</taxon>
        <taxon>Actinomycetota</taxon>
        <taxon>Actinomycetes</taxon>
        <taxon>Micrococcales</taxon>
        <taxon>Microbacteriaceae</taxon>
        <taxon>Microbacterium</taxon>
    </lineage>
</organism>
<evidence type="ECO:0000313" key="8">
    <source>
        <dbReference type="Proteomes" id="UP001410795"/>
    </source>
</evidence>
<gene>
    <name evidence="7" type="ORF">GCM10022202_28440</name>
</gene>
<protein>
    <recommendedName>
        <fullName evidence="2">protein-tyrosine-phosphatase</fullName>
        <ecNumber evidence="2">3.1.3.48</ecNumber>
    </recommendedName>
</protein>
<dbReference type="EMBL" id="BAAAYV010000017">
    <property type="protein sequence ID" value="GAA3664686.1"/>
    <property type="molecule type" value="Genomic_DNA"/>
</dbReference>
<feature type="region of interest" description="Disordered" evidence="5">
    <location>
        <begin position="148"/>
        <end position="167"/>
    </location>
</feature>
<dbReference type="InterPro" id="IPR050438">
    <property type="entry name" value="LMW_PTPase"/>
</dbReference>
<proteinExistence type="inferred from homology"/>
<dbReference type="Pfam" id="PF01451">
    <property type="entry name" value="LMWPc"/>
    <property type="match status" value="1"/>
</dbReference>
<comment type="caution">
    <text evidence="7">The sequence shown here is derived from an EMBL/GenBank/DDBJ whole genome shotgun (WGS) entry which is preliminary data.</text>
</comment>